<feature type="domain" description="Heterokaryon incompatibility" evidence="1">
    <location>
        <begin position="315"/>
        <end position="468"/>
    </location>
</feature>
<dbReference type="PANTHER" id="PTHR24148">
    <property type="entry name" value="ANKYRIN REPEAT DOMAIN-CONTAINING PROTEIN 39 HOMOLOG-RELATED"/>
    <property type="match status" value="1"/>
</dbReference>
<evidence type="ECO:0000313" key="3">
    <source>
        <dbReference type="Proteomes" id="UP001140502"/>
    </source>
</evidence>
<evidence type="ECO:0000313" key="2">
    <source>
        <dbReference type="EMBL" id="KAJ4321141.1"/>
    </source>
</evidence>
<dbReference type="GO" id="GO:0003824">
    <property type="term" value="F:catalytic activity"/>
    <property type="evidence" value="ECO:0007669"/>
    <property type="project" value="InterPro"/>
</dbReference>
<name>A0A9W9BQ77_9HYPO</name>
<keyword evidence="3" id="KW-1185">Reference proteome</keyword>
<dbReference type="Gene3D" id="3.40.50.1580">
    <property type="entry name" value="Nucleoside phosphorylase domain"/>
    <property type="match status" value="1"/>
</dbReference>
<accession>A0A9W9BQ77</accession>
<dbReference type="InterPro" id="IPR035994">
    <property type="entry name" value="Nucleoside_phosphorylase_sf"/>
</dbReference>
<dbReference type="AlphaFoldDB" id="A0A9W9BQ77"/>
<dbReference type="InterPro" id="IPR052895">
    <property type="entry name" value="HetReg/Transcr_Mod"/>
</dbReference>
<dbReference type="Pfam" id="PF06985">
    <property type="entry name" value="HET"/>
    <property type="match status" value="1"/>
</dbReference>
<protein>
    <recommendedName>
        <fullName evidence="1">Heterokaryon incompatibility domain-containing protein</fullName>
    </recommendedName>
</protein>
<proteinExistence type="predicted"/>
<organism evidence="2 3">
    <name type="scientific">Fusarium piperis</name>
    <dbReference type="NCBI Taxonomy" id="1435070"/>
    <lineage>
        <taxon>Eukaryota</taxon>
        <taxon>Fungi</taxon>
        <taxon>Dikarya</taxon>
        <taxon>Ascomycota</taxon>
        <taxon>Pezizomycotina</taxon>
        <taxon>Sordariomycetes</taxon>
        <taxon>Hypocreomycetidae</taxon>
        <taxon>Hypocreales</taxon>
        <taxon>Nectriaceae</taxon>
        <taxon>Fusarium</taxon>
        <taxon>Fusarium solani species complex</taxon>
    </lineage>
</organism>
<dbReference type="PANTHER" id="PTHR24148:SF64">
    <property type="entry name" value="HETEROKARYON INCOMPATIBILITY DOMAIN-CONTAINING PROTEIN"/>
    <property type="match status" value="1"/>
</dbReference>
<sequence>MESTYSGKSMVALILPLKGDYETALKFLDDLFTQRSLPSCDAECTLGKVGPHHVVLVTGPGNTSAADSAASIVPILLKEYPSICASLLVGVGAIAPSDGLAQAGNIVVGLSQSYESGLIQFDAERSQSDQRLHVKGLWRHDEWRSYFDRHMSKMAAPSIAATPAQDSPPWFNLTQGAPVIRKGRVGSSSQPMSDPMLIQELASDNNIVCFERAAAEVQERPPFVVVCGVVQGGPCLPRQENASKIASAYAMFLVYHLKPLEPAGEHGLGYHFIYQPLNLEGSPFRLLRLHCGTENPIKCSLFKADLDDSDSFSEYEALWYARSDSSASETIEVDGRIMAITASLHDALQHLRYSNKDRIVWEDSICIDQSNIMECGHQVAQMGTIYKNAENAIVWLGSVDESDISLLSALGSLQQKVTSLGFGGWQPGDERWKQAWEQLDGKEILEDLHLQLTSGLMELTQKPWFTRVRDLKEMAKEKRAEIHYSSRTIGAECLALIPWLLGHEISQQPPAVLDILPTS</sequence>
<dbReference type="Proteomes" id="UP001140502">
    <property type="component" value="Unassembled WGS sequence"/>
</dbReference>
<reference evidence="2" key="1">
    <citation type="submission" date="2022-10" db="EMBL/GenBank/DDBJ databases">
        <title>Tapping the CABI collections for fungal endophytes: first genome assemblies for Collariella, Neodidymelliopsis, Ascochyta clinopodiicola, Didymella pomorum, Didymosphaeria variabile, Neocosmospora piperis and Neocucurbitaria cava.</title>
        <authorList>
            <person name="Hill R."/>
        </authorList>
    </citation>
    <scope>NUCLEOTIDE SEQUENCE</scope>
    <source>
        <strain evidence="2">IMI 366586</strain>
    </source>
</reference>
<gene>
    <name evidence="2" type="ORF">N0V84_005493</name>
</gene>
<comment type="caution">
    <text evidence="2">The sequence shown here is derived from an EMBL/GenBank/DDBJ whole genome shotgun (WGS) entry which is preliminary data.</text>
</comment>
<dbReference type="EMBL" id="JAPEUR010000099">
    <property type="protein sequence ID" value="KAJ4321141.1"/>
    <property type="molecule type" value="Genomic_DNA"/>
</dbReference>
<evidence type="ECO:0000259" key="1">
    <source>
        <dbReference type="Pfam" id="PF06985"/>
    </source>
</evidence>
<dbReference type="InterPro" id="IPR010730">
    <property type="entry name" value="HET"/>
</dbReference>
<dbReference type="GO" id="GO:0009116">
    <property type="term" value="P:nucleoside metabolic process"/>
    <property type="evidence" value="ECO:0007669"/>
    <property type="project" value="InterPro"/>
</dbReference>
<dbReference type="OrthoDB" id="194358at2759"/>